<dbReference type="Proteomes" id="UP000326354">
    <property type="component" value="Chromosome"/>
</dbReference>
<evidence type="ECO:0000256" key="1">
    <source>
        <dbReference type="SAM" id="Phobius"/>
    </source>
</evidence>
<name>A0A5S9IMY9_UABAM</name>
<keyword evidence="1" id="KW-1133">Transmembrane helix</keyword>
<keyword evidence="1" id="KW-0472">Membrane</keyword>
<keyword evidence="1" id="KW-0812">Transmembrane</keyword>
<evidence type="ECO:0000313" key="2">
    <source>
        <dbReference type="EMBL" id="BBM84497.1"/>
    </source>
</evidence>
<dbReference type="EMBL" id="AP019860">
    <property type="protein sequence ID" value="BBM84497.1"/>
    <property type="molecule type" value="Genomic_DNA"/>
</dbReference>
<dbReference type="KEGG" id="uam:UABAM_02858"/>
<gene>
    <name evidence="2" type="ORF">UABAM_02858</name>
</gene>
<accession>A0A5S9IMY9</accession>
<sequence length="128" mass="14268">MYIPIILANQDIPIGIAVILFALFSLGFIIYGILLFKDGKKPAGETVIEVRSKNPITRGKDAEIVEGAGGTISAKVEGRILNIELHPTVEDFYKMMEYKKYLVVITNNNSFFAPKDHIKILKEIGEDN</sequence>
<proteinExistence type="predicted"/>
<dbReference type="AlphaFoldDB" id="A0A5S9IMY9"/>
<protein>
    <submittedName>
        <fullName evidence="2">Uncharacterized protein</fullName>
    </submittedName>
</protein>
<reference evidence="2 3" key="1">
    <citation type="submission" date="2019-08" db="EMBL/GenBank/DDBJ databases">
        <title>Complete genome sequence of Candidatus Uab amorphum.</title>
        <authorList>
            <person name="Shiratori T."/>
            <person name="Suzuki S."/>
            <person name="Kakizawa Y."/>
            <person name="Ishida K."/>
        </authorList>
    </citation>
    <scope>NUCLEOTIDE SEQUENCE [LARGE SCALE GENOMIC DNA]</scope>
    <source>
        <strain evidence="2 3">SRT547</strain>
    </source>
</reference>
<keyword evidence="3" id="KW-1185">Reference proteome</keyword>
<dbReference type="RefSeq" id="WP_151968645.1">
    <property type="nucleotide sequence ID" value="NZ_AP019860.1"/>
</dbReference>
<organism evidence="2 3">
    <name type="scientific">Uabimicrobium amorphum</name>
    <dbReference type="NCBI Taxonomy" id="2596890"/>
    <lineage>
        <taxon>Bacteria</taxon>
        <taxon>Pseudomonadati</taxon>
        <taxon>Planctomycetota</taxon>
        <taxon>Candidatus Uabimicrobiia</taxon>
        <taxon>Candidatus Uabimicrobiales</taxon>
        <taxon>Candidatus Uabimicrobiaceae</taxon>
        <taxon>Candidatus Uabimicrobium</taxon>
    </lineage>
</organism>
<evidence type="ECO:0000313" key="3">
    <source>
        <dbReference type="Proteomes" id="UP000326354"/>
    </source>
</evidence>
<feature type="transmembrane region" description="Helical" evidence="1">
    <location>
        <begin position="12"/>
        <end position="36"/>
    </location>
</feature>